<name>A0A811R366_9POAL</name>
<keyword evidence="1" id="KW-0732">Signal</keyword>
<proteinExistence type="predicted"/>
<dbReference type="EMBL" id="CAJGYO010000012">
    <property type="protein sequence ID" value="CAD6264171.1"/>
    <property type="molecule type" value="Genomic_DNA"/>
</dbReference>
<accession>A0A811R366</accession>
<protein>
    <submittedName>
        <fullName evidence="2">Uncharacterized protein</fullName>
    </submittedName>
</protein>
<organism evidence="2 3">
    <name type="scientific">Miscanthus lutarioriparius</name>
    <dbReference type="NCBI Taxonomy" id="422564"/>
    <lineage>
        <taxon>Eukaryota</taxon>
        <taxon>Viridiplantae</taxon>
        <taxon>Streptophyta</taxon>
        <taxon>Embryophyta</taxon>
        <taxon>Tracheophyta</taxon>
        <taxon>Spermatophyta</taxon>
        <taxon>Magnoliopsida</taxon>
        <taxon>Liliopsida</taxon>
        <taxon>Poales</taxon>
        <taxon>Poaceae</taxon>
        <taxon>PACMAD clade</taxon>
        <taxon>Panicoideae</taxon>
        <taxon>Andropogonodae</taxon>
        <taxon>Andropogoneae</taxon>
        <taxon>Saccharinae</taxon>
        <taxon>Miscanthus</taxon>
    </lineage>
</organism>
<dbReference type="AlphaFoldDB" id="A0A811R366"/>
<reference evidence="2" key="1">
    <citation type="submission" date="2020-10" db="EMBL/GenBank/DDBJ databases">
        <authorList>
            <person name="Han B."/>
            <person name="Lu T."/>
            <person name="Zhao Q."/>
            <person name="Huang X."/>
            <person name="Zhao Y."/>
        </authorList>
    </citation>
    <scope>NUCLEOTIDE SEQUENCE</scope>
</reference>
<sequence>MKPTTVALLILMNMMCTIGYFDHASFLGTKAQETTLLANSYGSNNEGTGSMKGINLGRKLTNAAHDFRPRDICCKMPHNPCKLTYAC</sequence>
<feature type="chain" id="PRO_5032720478" evidence="1">
    <location>
        <begin position="20"/>
        <end position="87"/>
    </location>
</feature>
<feature type="signal peptide" evidence="1">
    <location>
        <begin position="1"/>
        <end position="19"/>
    </location>
</feature>
<evidence type="ECO:0000313" key="2">
    <source>
        <dbReference type="EMBL" id="CAD6264171.1"/>
    </source>
</evidence>
<dbReference type="OrthoDB" id="655877at2759"/>
<evidence type="ECO:0000256" key="1">
    <source>
        <dbReference type="SAM" id="SignalP"/>
    </source>
</evidence>
<dbReference type="Proteomes" id="UP000604825">
    <property type="component" value="Unassembled WGS sequence"/>
</dbReference>
<comment type="caution">
    <text evidence="2">The sequence shown here is derived from an EMBL/GenBank/DDBJ whole genome shotgun (WGS) entry which is preliminary data.</text>
</comment>
<gene>
    <name evidence="2" type="ORF">NCGR_LOCUS47476</name>
</gene>
<evidence type="ECO:0000313" key="3">
    <source>
        <dbReference type="Proteomes" id="UP000604825"/>
    </source>
</evidence>
<keyword evidence="3" id="KW-1185">Reference proteome</keyword>